<accession>A0A6J7H3T3</accession>
<proteinExistence type="predicted"/>
<reference evidence="2" key="1">
    <citation type="submission" date="2020-05" db="EMBL/GenBank/DDBJ databases">
        <authorList>
            <person name="Chiriac C."/>
            <person name="Salcher M."/>
            <person name="Ghai R."/>
            <person name="Kavagutti S V."/>
        </authorList>
    </citation>
    <scope>NUCLEOTIDE SEQUENCE</scope>
</reference>
<name>A0A6J7H3T3_9ZZZZ</name>
<organism evidence="2">
    <name type="scientific">freshwater metagenome</name>
    <dbReference type="NCBI Taxonomy" id="449393"/>
    <lineage>
        <taxon>unclassified sequences</taxon>
        <taxon>metagenomes</taxon>
        <taxon>ecological metagenomes</taxon>
    </lineage>
</organism>
<gene>
    <name evidence="2" type="ORF">UFOPK3472_02990</name>
</gene>
<sequence>MYQLGVVAGDGYARKGGLKHLGAGRIELVKDEAGASAARKGGEEAGAGGRLQHQVGGR</sequence>
<evidence type="ECO:0000313" key="2">
    <source>
        <dbReference type="EMBL" id="CAB4910369.1"/>
    </source>
</evidence>
<protein>
    <submittedName>
        <fullName evidence="2">Unannotated protein</fullName>
    </submittedName>
</protein>
<dbReference type="AlphaFoldDB" id="A0A6J7H3T3"/>
<evidence type="ECO:0000256" key="1">
    <source>
        <dbReference type="SAM" id="MobiDB-lite"/>
    </source>
</evidence>
<feature type="region of interest" description="Disordered" evidence="1">
    <location>
        <begin position="33"/>
        <end position="58"/>
    </location>
</feature>
<dbReference type="EMBL" id="CAFBLX010000259">
    <property type="protein sequence ID" value="CAB4910369.1"/>
    <property type="molecule type" value="Genomic_DNA"/>
</dbReference>